<dbReference type="Proteomes" id="UP001205046">
    <property type="component" value="Unassembled WGS sequence"/>
</dbReference>
<organism evidence="2 3">
    <name type="scientific">Nesterenkonia massiliensis</name>
    <dbReference type="NCBI Taxonomy" id="1232429"/>
    <lineage>
        <taxon>Bacteria</taxon>
        <taxon>Bacillati</taxon>
        <taxon>Actinomycetota</taxon>
        <taxon>Actinomycetes</taxon>
        <taxon>Micrococcales</taxon>
        <taxon>Micrococcaceae</taxon>
        <taxon>Nesterenkonia</taxon>
    </lineage>
</organism>
<accession>A0ABT2HTI7</accession>
<dbReference type="Pfam" id="PF14280">
    <property type="entry name" value="DUF4365"/>
    <property type="match status" value="1"/>
</dbReference>
<protein>
    <submittedName>
        <fullName evidence="2">DUF4365 domain-containing protein</fullName>
    </submittedName>
</protein>
<evidence type="ECO:0000259" key="1">
    <source>
        <dbReference type="Pfam" id="PF14280"/>
    </source>
</evidence>
<keyword evidence="3" id="KW-1185">Reference proteome</keyword>
<dbReference type="EMBL" id="JALXMO010000041">
    <property type="protein sequence ID" value="MCT1607804.1"/>
    <property type="molecule type" value="Genomic_DNA"/>
</dbReference>
<evidence type="ECO:0000313" key="3">
    <source>
        <dbReference type="Proteomes" id="UP001205046"/>
    </source>
</evidence>
<gene>
    <name evidence="2" type="ORF">M3B43_10845</name>
</gene>
<feature type="domain" description="DUF4365" evidence="1">
    <location>
        <begin position="14"/>
        <end position="137"/>
    </location>
</feature>
<comment type="caution">
    <text evidence="2">The sequence shown here is derived from an EMBL/GenBank/DDBJ whole genome shotgun (WGS) entry which is preliminary data.</text>
</comment>
<dbReference type="RefSeq" id="WP_260073672.1">
    <property type="nucleotide sequence ID" value="NZ_JALXMO010000041.1"/>
</dbReference>
<reference evidence="2 3" key="1">
    <citation type="submission" date="2022-04" db="EMBL/GenBank/DDBJ databases">
        <title>Human microbiome associated bacterial genomes.</title>
        <authorList>
            <person name="Sandstrom S."/>
            <person name="Salamzade R."/>
            <person name="Kalan L.R."/>
        </authorList>
    </citation>
    <scope>NUCLEOTIDE SEQUENCE [LARGE SCALE GENOMIC DNA]</scope>
    <source>
        <strain evidence="3">p3-SID767</strain>
    </source>
</reference>
<evidence type="ECO:0000313" key="2">
    <source>
        <dbReference type="EMBL" id="MCT1607804.1"/>
    </source>
</evidence>
<dbReference type="InterPro" id="IPR025375">
    <property type="entry name" value="DUF4365"/>
</dbReference>
<name>A0ABT2HTI7_9MICC</name>
<sequence>MNQLPKVGRTLFTEREGVIYVANQVNRAMCIWRETSSVDVGIDGQIEHVNSAGEATGHMVSVQVKSGASYFERATHEAVTFTPVSKHRSYWERSPLPVILVLHNESTAETIWVDARDALRSGKTAVEVPRSNVFDERGVLDALNANGPLPLEPIPMSELVKIALSRKSPSAGFPLDYLDLFLHGLMNNCNSVYFGMNLVSDVADAKLMHFNSEFGLGMGHAEYQFLQDYVLFLAEQDLARVDFDEFNREWERELVGQFMAPLTSRGRAFIEFLSSQDDSKGIRAVQDKAFRGIEPFECSRRIPVVEDLKYKIGSL</sequence>
<proteinExistence type="predicted"/>